<keyword evidence="2" id="KW-0808">Transferase</keyword>
<dbReference type="Pfam" id="PF08241">
    <property type="entry name" value="Methyltransf_11"/>
    <property type="match status" value="1"/>
</dbReference>
<proteinExistence type="predicted"/>
<evidence type="ECO:0000313" key="3">
    <source>
        <dbReference type="Proteomes" id="UP000523079"/>
    </source>
</evidence>
<evidence type="ECO:0000259" key="1">
    <source>
        <dbReference type="Pfam" id="PF08241"/>
    </source>
</evidence>
<keyword evidence="2" id="KW-0489">Methyltransferase</keyword>
<dbReference type="InterPro" id="IPR013216">
    <property type="entry name" value="Methyltransf_11"/>
</dbReference>
<gene>
    <name evidence="2" type="ORF">FHX74_001794</name>
</gene>
<name>A0A7W3P5P4_9ACTN</name>
<dbReference type="InterPro" id="IPR029063">
    <property type="entry name" value="SAM-dependent_MTases_sf"/>
</dbReference>
<feature type="domain" description="Methyltransferase type 11" evidence="1">
    <location>
        <begin position="63"/>
        <end position="156"/>
    </location>
</feature>
<organism evidence="2 3">
    <name type="scientific">Microlunatus kandeliicorticis</name>
    <dbReference type="NCBI Taxonomy" id="1759536"/>
    <lineage>
        <taxon>Bacteria</taxon>
        <taxon>Bacillati</taxon>
        <taxon>Actinomycetota</taxon>
        <taxon>Actinomycetes</taxon>
        <taxon>Propionibacteriales</taxon>
        <taxon>Propionibacteriaceae</taxon>
        <taxon>Microlunatus</taxon>
    </lineage>
</organism>
<sequence length="255" mass="27196">MSTPRPEHREVNRAAWEAASTKHVREHDEMVEQLRAGGSLLPLERALLADVLATAPRVVHLQSGHGIDDAGLLAAGAGSVLGIDFSTVAVGAARRRAREVGLAADYVVAALPDVPLADGCAGLVYTGKGALIWLADLDAWAAAVARVLEPGGVLFVHEEHPMAPLWSWDPDVPRVRDDRSYFGTEFVVDAFPDGGAVVSQHTLGEVVTAVAGAGLRVRHLAEHPDPFWWPGGVDAAAWRGRLPNAYSLLAERPRD</sequence>
<accession>A0A7W3P5P4</accession>
<protein>
    <submittedName>
        <fullName evidence="2">SAM-dependent methyltransferase</fullName>
    </submittedName>
</protein>
<dbReference type="GO" id="GO:0032259">
    <property type="term" value="P:methylation"/>
    <property type="evidence" value="ECO:0007669"/>
    <property type="project" value="UniProtKB-KW"/>
</dbReference>
<comment type="caution">
    <text evidence="2">The sequence shown here is derived from an EMBL/GenBank/DDBJ whole genome shotgun (WGS) entry which is preliminary data.</text>
</comment>
<dbReference type="EMBL" id="JACGWT010000002">
    <property type="protein sequence ID" value="MBA8794189.1"/>
    <property type="molecule type" value="Genomic_DNA"/>
</dbReference>
<evidence type="ECO:0000313" key="2">
    <source>
        <dbReference type="EMBL" id="MBA8794189.1"/>
    </source>
</evidence>
<keyword evidence="3" id="KW-1185">Reference proteome</keyword>
<dbReference type="RefSeq" id="WP_328823718.1">
    <property type="nucleotide sequence ID" value="NZ_JACGWT010000002.1"/>
</dbReference>
<reference evidence="2 3" key="1">
    <citation type="submission" date="2020-07" db="EMBL/GenBank/DDBJ databases">
        <title>Sequencing the genomes of 1000 actinobacteria strains.</title>
        <authorList>
            <person name="Klenk H.-P."/>
        </authorList>
    </citation>
    <scope>NUCLEOTIDE SEQUENCE [LARGE SCALE GENOMIC DNA]</scope>
    <source>
        <strain evidence="2 3">DSM 100723</strain>
    </source>
</reference>
<dbReference type="GO" id="GO:0008757">
    <property type="term" value="F:S-adenosylmethionine-dependent methyltransferase activity"/>
    <property type="evidence" value="ECO:0007669"/>
    <property type="project" value="InterPro"/>
</dbReference>
<dbReference type="AlphaFoldDB" id="A0A7W3P5P4"/>
<dbReference type="SUPFAM" id="SSF53335">
    <property type="entry name" value="S-adenosyl-L-methionine-dependent methyltransferases"/>
    <property type="match status" value="1"/>
</dbReference>
<dbReference type="Proteomes" id="UP000523079">
    <property type="component" value="Unassembled WGS sequence"/>
</dbReference>
<dbReference type="Gene3D" id="3.40.50.150">
    <property type="entry name" value="Vaccinia Virus protein VP39"/>
    <property type="match status" value="1"/>
</dbReference>